<name>A0ABT2AC46_9BURK</name>
<dbReference type="RefSeq" id="WP_258847540.1">
    <property type="nucleotide sequence ID" value="NZ_JANUGX010000031.1"/>
</dbReference>
<keyword evidence="2" id="KW-1185">Reference proteome</keyword>
<accession>A0ABT2AC46</accession>
<dbReference type="Pfam" id="PF05488">
    <property type="entry name" value="PAAR_motif"/>
    <property type="match status" value="1"/>
</dbReference>
<comment type="caution">
    <text evidence="1">The sequence shown here is derived from an EMBL/GenBank/DDBJ whole genome shotgun (WGS) entry which is preliminary data.</text>
</comment>
<proteinExistence type="predicted"/>
<protein>
    <submittedName>
        <fullName evidence="1">PAAR domain-containing protein</fullName>
    </submittedName>
</protein>
<sequence length="88" mass="9014">MRNVIRLGDPTSHGGKVETVSATHFTVGGIAVARVGDKCSCPIKGHDNCTIAEGDPHHVIDGIAVAHDGHKTTCGATLIPTIGNYGGE</sequence>
<dbReference type="CDD" id="cd14744">
    <property type="entry name" value="PAAR_CT_2"/>
    <property type="match status" value="1"/>
</dbReference>
<dbReference type="Gene3D" id="2.60.200.60">
    <property type="match status" value="1"/>
</dbReference>
<gene>
    <name evidence="1" type="ORF">NX782_21495</name>
</gene>
<dbReference type="EMBL" id="JANUGX010000031">
    <property type="protein sequence ID" value="MCS0591771.1"/>
    <property type="molecule type" value="Genomic_DNA"/>
</dbReference>
<dbReference type="InterPro" id="IPR008727">
    <property type="entry name" value="PAAR_motif"/>
</dbReference>
<reference evidence="1 2" key="1">
    <citation type="submission" date="2022-08" db="EMBL/GenBank/DDBJ databases">
        <title>Reclassification of Massilia species as members of the genera Telluria, Duganella, Pseudoduganella, Mokoshia gen. nov. and Zemynaea gen. nov. using orthogonal and non-orthogonal genome-based approaches.</title>
        <authorList>
            <person name="Bowman J.P."/>
        </authorList>
    </citation>
    <scope>NUCLEOTIDE SEQUENCE [LARGE SCALE GENOMIC DNA]</scope>
    <source>
        <strain evidence="1 2">LMG 28164</strain>
    </source>
</reference>
<evidence type="ECO:0000313" key="2">
    <source>
        <dbReference type="Proteomes" id="UP001205560"/>
    </source>
</evidence>
<evidence type="ECO:0000313" key="1">
    <source>
        <dbReference type="EMBL" id="MCS0591771.1"/>
    </source>
</evidence>
<organism evidence="1 2">
    <name type="scientific">Massilia norwichensis</name>
    <dbReference type="NCBI Taxonomy" id="1442366"/>
    <lineage>
        <taxon>Bacteria</taxon>
        <taxon>Pseudomonadati</taxon>
        <taxon>Pseudomonadota</taxon>
        <taxon>Betaproteobacteria</taxon>
        <taxon>Burkholderiales</taxon>
        <taxon>Oxalobacteraceae</taxon>
        <taxon>Telluria group</taxon>
        <taxon>Massilia</taxon>
    </lineage>
</organism>
<dbReference type="Proteomes" id="UP001205560">
    <property type="component" value="Unassembled WGS sequence"/>
</dbReference>